<accession>A0A931ARD6</accession>
<feature type="transmembrane region" description="Helical" evidence="8">
    <location>
        <begin position="6"/>
        <end position="24"/>
    </location>
</feature>
<feature type="transmembrane region" description="Helical" evidence="8">
    <location>
        <begin position="402"/>
        <end position="423"/>
    </location>
</feature>
<keyword evidence="4 7" id="KW-0812">Transmembrane</keyword>
<evidence type="ECO:0000256" key="7">
    <source>
        <dbReference type="RuleBase" id="RU000320"/>
    </source>
</evidence>
<evidence type="ECO:0000256" key="6">
    <source>
        <dbReference type="ARBA" id="ARBA00023136"/>
    </source>
</evidence>
<feature type="transmembrane region" description="Helical" evidence="8">
    <location>
        <begin position="368"/>
        <end position="390"/>
    </location>
</feature>
<comment type="subcellular location">
    <subcellularLocation>
        <location evidence="1">Cell membrane</location>
        <topology evidence="1">Multi-pass membrane protein</topology>
    </subcellularLocation>
    <subcellularLocation>
        <location evidence="7">Membrane</location>
        <topology evidence="7">Multi-pass membrane protein</topology>
    </subcellularLocation>
</comment>
<reference evidence="10" key="1">
    <citation type="submission" date="2020-11" db="EMBL/GenBank/DDBJ databases">
        <title>Halonatronomonas betainensis gen. nov., sp. nov. a novel haloalkaliphilic representative of the family Halanaerobiacae capable of betaine degradation.</title>
        <authorList>
            <person name="Boltyanskaya Y."/>
            <person name="Kevbrin V."/>
            <person name="Detkova E."/>
            <person name="Grouzdev D.S."/>
            <person name="Koziaeva V."/>
            <person name="Zhilina T."/>
        </authorList>
    </citation>
    <scope>NUCLEOTIDE SEQUENCE</scope>
    <source>
        <strain evidence="10">Z-7014</strain>
    </source>
</reference>
<dbReference type="GO" id="GO:0005886">
    <property type="term" value="C:plasma membrane"/>
    <property type="evidence" value="ECO:0007669"/>
    <property type="project" value="UniProtKB-SubCell"/>
</dbReference>
<keyword evidence="11" id="KW-1185">Reference proteome</keyword>
<keyword evidence="5 8" id="KW-1133">Transmembrane helix</keyword>
<feature type="transmembrane region" description="Helical" evidence="8">
    <location>
        <begin position="448"/>
        <end position="469"/>
    </location>
</feature>
<evidence type="ECO:0000313" key="10">
    <source>
        <dbReference type="EMBL" id="MBF8437102.1"/>
    </source>
</evidence>
<dbReference type="PANTHER" id="PTHR42703">
    <property type="entry name" value="NADH DEHYDROGENASE"/>
    <property type="match status" value="1"/>
</dbReference>
<evidence type="ECO:0000256" key="1">
    <source>
        <dbReference type="ARBA" id="ARBA00004651"/>
    </source>
</evidence>
<feature type="transmembrane region" description="Helical" evidence="8">
    <location>
        <begin position="204"/>
        <end position="225"/>
    </location>
</feature>
<feature type="transmembrane region" description="Helical" evidence="8">
    <location>
        <begin position="237"/>
        <end position="263"/>
    </location>
</feature>
<keyword evidence="6 8" id="KW-0472">Membrane</keyword>
<feature type="transmembrane region" description="Helical" evidence="8">
    <location>
        <begin position="130"/>
        <end position="147"/>
    </location>
</feature>
<feature type="transmembrane region" description="Helical" evidence="8">
    <location>
        <begin position="107"/>
        <end position="124"/>
    </location>
</feature>
<dbReference type="PANTHER" id="PTHR42703:SF1">
    <property type="entry name" value="NA(+)_H(+) ANTIPORTER SUBUNIT D1"/>
    <property type="match status" value="1"/>
</dbReference>
<dbReference type="PRINTS" id="PR01434">
    <property type="entry name" value="NADHDHGNASE5"/>
</dbReference>
<evidence type="ECO:0000256" key="4">
    <source>
        <dbReference type="ARBA" id="ARBA00022692"/>
    </source>
</evidence>
<feature type="transmembrane region" description="Helical" evidence="8">
    <location>
        <begin position="77"/>
        <end position="95"/>
    </location>
</feature>
<dbReference type="InterPro" id="IPR001750">
    <property type="entry name" value="ND/Mrp_TM"/>
</dbReference>
<protein>
    <submittedName>
        <fullName evidence="10">Proton-conducting membrane transporter</fullName>
    </submittedName>
</protein>
<feature type="transmembrane region" description="Helical" evidence="8">
    <location>
        <begin position="299"/>
        <end position="318"/>
    </location>
</feature>
<feature type="transmembrane region" description="Helical" evidence="8">
    <location>
        <begin position="29"/>
        <end position="49"/>
    </location>
</feature>
<evidence type="ECO:0000256" key="8">
    <source>
        <dbReference type="SAM" id="Phobius"/>
    </source>
</evidence>
<name>A0A931ARD6_9FIRM</name>
<dbReference type="Pfam" id="PF00361">
    <property type="entry name" value="Proton_antipo_M"/>
    <property type="match status" value="1"/>
</dbReference>
<proteinExistence type="inferred from homology"/>
<feature type="domain" description="NADH:quinone oxidoreductase/Mrp antiporter transmembrane" evidence="9">
    <location>
        <begin position="125"/>
        <end position="418"/>
    </location>
</feature>
<dbReference type="RefSeq" id="WP_270454040.1">
    <property type="nucleotide sequence ID" value="NZ_JADPIE010000004.1"/>
</dbReference>
<evidence type="ECO:0000256" key="2">
    <source>
        <dbReference type="ARBA" id="ARBA00005346"/>
    </source>
</evidence>
<dbReference type="InterPro" id="IPR050586">
    <property type="entry name" value="CPA3_Na-H_Antiporter_D"/>
</dbReference>
<sequence length="492" mass="54473">MELLIWLIIIPLFTIFSIGIFNYINKKYVLPVVFTSAILQSGIAIYYILNRNNLLPQLYNVGNWQNDIAINLSVDNFTLVVFVLIAVMPLLSLLYSITEIQRKPAKFYLLINVLLLGASGMVMTADLFNFYVFFEIASISSYALVAFKDEDISLEAAFEYLIIGSIGAVFLLLGIVLTYQATGTLNMAIIPERMAEIPVVTRQVLMSLFIIGLGVKFALVPLHAWMPDAYQGSPISYIVLSSGLVVNVYFFVLVRILFIFFGVQFFQETIFTNLIVGWGVASMLFGHGAALQQDNLKRLFAYSTIAQLGYVIIAFGIGTEAGIVAGSFHLINHAFLKGAIFFTAGNLYKATNSYQIRDMKGLAEKMPVMSIIFVLMLIAMVGIPPSNIFVSKWLILTAAVEAGYLVPAFMILVGSFISLGYYLRPVITIYTGYSGFPGKLPLLKFNEYIPTLFLAGVCLMIGLFPGYILNIIDAAPDFLLEQSNFILHILGG</sequence>
<dbReference type="AlphaFoldDB" id="A0A931ARD6"/>
<evidence type="ECO:0000256" key="5">
    <source>
        <dbReference type="ARBA" id="ARBA00022989"/>
    </source>
</evidence>
<gene>
    <name evidence="10" type="ORF">I0Q91_08440</name>
</gene>
<comment type="similarity">
    <text evidence="2">Belongs to the CPA3 antiporters (TC 2.A.63) subunit D family.</text>
</comment>
<evidence type="ECO:0000259" key="9">
    <source>
        <dbReference type="Pfam" id="PF00361"/>
    </source>
</evidence>
<feature type="transmembrane region" description="Helical" evidence="8">
    <location>
        <begin position="269"/>
        <end position="287"/>
    </location>
</feature>
<evidence type="ECO:0000313" key="11">
    <source>
        <dbReference type="Proteomes" id="UP000621436"/>
    </source>
</evidence>
<organism evidence="10 11">
    <name type="scientific">Halonatronomonas betaini</name>
    <dbReference type="NCBI Taxonomy" id="2778430"/>
    <lineage>
        <taxon>Bacteria</taxon>
        <taxon>Bacillati</taxon>
        <taxon>Bacillota</taxon>
        <taxon>Clostridia</taxon>
        <taxon>Halanaerobiales</taxon>
        <taxon>Halarsenatibacteraceae</taxon>
        <taxon>Halonatronomonas</taxon>
    </lineage>
</organism>
<keyword evidence="3" id="KW-1003">Cell membrane</keyword>
<evidence type="ECO:0000256" key="3">
    <source>
        <dbReference type="ARBA" id="ARBA00022475"/>
    </source>
</evidence>
<comment type="caution">
    <text evidence="10">The sequence shown here is derived from an EMBL/GenBank/DDBJ whole genome shotgun (WGS) entry which is preliminary data.</text>
</comment>
<dbReference type="EMBL" id="JADPIE010000004">
    <property type="protein sequence ID" value="MBF8437102.1"/>
    <property type="molecule type" value="Genomic_DNA"/>
</dbReference>
<dbReference type="Proteomes" id="UP000621436">
    <property type="component" value="Unassembled WGS sequence"/>
</dbReference>
<feature type="transmembrane region" description="Helical" evidence="8">
    <location>
        <begin position="159"/>
        <end position="179"/>
    </location>
</feature>